<dbReference type="InterPro" id="IPR050097">
    <property type="entry name" value="Ferredoxin-NADP_redctase_2"/>
</dbReference>
<keyword evidence="4" id="KW-0597">Phosphoprotein</keyword>
<dbReference type="PRINTS" id="PR00368">
    <property type="entry name" value="FADPNR"/>
</dbReference>
<dbReference type="SUPFAM" id="SSF51905">
    <property type="entry name" value="FAD/NAD(P)-binding domain"/>
    <property type="match status" value="1"/>
</dbReference>
<dbReference type="InterPro" id="IPR001789">
    <property type="entry name" value="Sig_transdc_resp-reg_receiver"/>
</dbReference>
<evidence type="ECO:0000313" key="6">
    <source>
        <dbReference type="EMBL" id="KUN41655.1"/>
    </source>
</evidence>
<accession>A0A101R4Q0</accession>
<dbReference type="Gene3D" id="3.40.50.2300">
    <property type="match status" value="1"/>
</dbReference>
<reference evidence="6 7" key="1">
    <citation type="submission" date="2015-10" db="EMBL/GenBank/DDBJ databases">
        <title>Draft genome sequence of Streptomyces longwoodensis DSM 41677, type strain for the species Streptomyces longwoodensis.</title>
        <authorList>
            <person name="Ruckert C."/>
            <person name="Winkler A."/>
            <person name="Kalinowski J."/>
            <person name="Kampfer P."/>
            <person name="Glaeser S."/>
        </authorList>
    </citation>
    <scope>NUCLEOTIDE SEQUENCE [LARGE SCALE GENOMIC DNA]</scope>
    <source>
        <strain evidence="6 7">DSM 41677</strain>
    </source>
</reference>
<dbReference type="Gene3D" id="3.50.50.60">
    <property type="entry name" value="FAD/NAD(P)-binding domain"/>
    <property type="match status" value="2"/>
</dbReference>
<keyword evidence="2" id="KW-0560">Oxidoreductase</keyword>
<evidence type="ECO:0000313" key="7">
    <source>
        <dbReference type="Proteomes" id="UP000053271"/>
    </source>
</evidence>
<dbReference type="PRINTS" id="PR00469">
    <property type="entry name" value="PNDRDTASEII"/>
</dbReference>
<dbReference type="PANTHER" id="PTHR48105">
    <property type="entry name" value="THIOREDOXIN REDUCTASE 1-RELATED-RELATED"/>
    <property type="match status" value="1"/>
</dbReference>
<dbReference type="InterPro" id="IPR036188">
    <property type="entry name" value="FAD/NAD-bd_sf"/>
</dbReference>
<comment type="catalytic activity">
    <reaction evidence="3">
        <text>[thioredoxin]-dithiol + NADP(+) = [thioredoxin]-disulfide + NADPH + H(+)</text>
        <dbReference type="Rhea" id="RHEA:20345"/>
        <dbReference type="Rhea" id="RHEA-COMP:10698"/>
        <dbReference type="Rhea" id="RHEA-COMP:10700"/>
        <dbReference type="ChEBI" id="CHEBI:15378"/>
        <dbReference type="ChEBI" id="CHEBI:29950"/>
        <dbReference type="ChEBI" id="CHEBI:50058"/>
        <dbReference type="ChEBI" id="CHEBI:57783"/>
        <dbReference type="ChEBI" id="CHEBI:58349"/>
        <dbReference type="EC" id="1.8.1.9"/>
    </reaction>
</comment>
<dbReference type="RefSeq" id="WP_067228093.1">
    <property type="nucleotide sequence ID" value="NZ_JBFACV010000033.1"/>
</dbReference>
<dbReference type="SMART" id="SM00448">
    <property type="entry name" value="REC"/>
    <property type="match status" value="1"/>
</dbReference>
<sequence>MAQAAETARTVILTVDDDPGVSRAVARDLRRRYGASYRVVRAESGESALDALRELKLRGDLVAVILADYRMPQMNGIEFLEQALDVYPGARRVLLTAYADTNAAIDAINVVDLDHYLLKPWDPPEEKLYPVVDDLLEAWRTSDHRPVPSTKVVGHRWSARSSEVREFLARNQVPYRWYSSDEPEGQRLLKAAGQDGRRLPLVVTPDGGALVEPDPPELAAHVGLATTPTAEFYDLVVIGGGPAGLGSAVYGASEGLRTVLVERSATGGQAGQSSRIENYLGFPDGVSGAQLTDRARRQAAKFGAEILTAREVTGLEVNGSARVVRFSDGSAIAAHSVILATGVSYRQLTAPGCDTLTGCGVYYGSALTEAPACQGQDVYIVGGANSAGQAAMYLARGAKSVTLLVRGADLSASMSHYLIQQIEEAPNISVRARTVVESAHGPERLEQLTLRDVETGESELVDAQWLFVFIGAAPLTDWLDGTVLRDPRGFILAGPDLTTDGRPPAGWELDRPPYHLETNVPGVFVAGDARAESAKRVASAVGEGAMAVMLVHRYLEQS</sequence>
<dbReference type="Pfam" id="PF00072">
    <property type="entry name" value="Response_reg"/>
    <property type="match status" value="1"/>
</dbReference>
<evidence type="ECO:0000256" key="1">
    <source>
        <dbReference type="ARBA" id="ARBA00022630"/>
    </source>
</evidence>
<dbReference type="EMBL" id="LMWS01000002">
    <property type="protein sequence ID" value="KUN41655.1"/>
    <property type="molecule type" value="Genomic_DNA"/>
</dbReference>
<dbReference type="InterPro" id="IPR011006">
    <property type="entry name" value="CheY-like_superfamily"/>
</dbReference>
<evidence type="ECO:0000256" key="4">
    <source>
        <dbReference type="PROSITE-ProRule" id="PRU00169"/>
    </source>
</evidence>
<evidence type="ECO:0000256" key="2">
    <source>
        <dbReference type="ARBA" id="ARBA00023002"/>
    </source>
</evidence>
<dbReference type="PROSITE" id="PS50110">
    <property type="entry name" value="RESPONSE_REGULATORY"/>
    <property type="match status" value="1"/>
</dbReference>
<feature type="domain" description="Response regulatory" evidence="5">
    <location>
        <begin position="11"/>
        <end position="134"/>
    </location>
</feature>
<name>A0A101R4Q0_9ACTN</name>
<dbReference type="InterPro" id="IPR023753">
    <property type="entry name" value="FAD/NAD-binding_dom"/>
</dbReference>
<feature type="modified residue" description="4-aspartylphosphate" evidence="4">
    <location>
        <position position="68"/>
    </location>
</feature>
<dbReference type="Pfam" id="PF07992">
    <property type="entry name" value="Pyr_redox_2"/>
    <property type="match status" value="1"/>
</dbReference>
<gene>
    <name evidence="6" type="ORF">AQJ30_02435</name>
</gene>
<dbReference type="GeneID" id="91423483"/>
<organism evidence="6 7">
    <name type="scientific">Streptomyces longwoodensis</name>
    <dbReference type="NCBI Taxonomy" id="68231"/>
    <lineage>
        <taxon>Bacteria</taxon>
        <taxon>Bacillati</taxon>
        <taxon>Actinomycetota</taxon>
        <taxon>Actinomycetes</taxon>
        <taxon>Kitasatosporales</taxon>
        <taxon>Streptomycetaceae</taxon>
        <taxon>Streptomyces</taxon>
    </lineage>
</organism>
<keyword evidence="1" id="KW-0285">Flavoprotein</keyword>
<evidence type="ECO:0000256" key="3">
    <source>
        <dbReference type="ARBA" id="ARBA00048132"/>
    </source>
</evidence>
<dbReference type="STRING" id="68231.AQJ30_02435"/>
<dbReference type="GO" id="GO:0000160">
    <property type="term" value="P:phosphorelay signal transduction system"/>
    <property type="evidence" value="ECO:0007669"/>
    <property type="project" value="InterPro"/>
</dbReference>
<dbReference type="SUPFAM" id="SSF52172">
    <property type="entry name" value="CheY-like"/>
    <property type="match status" value="1"/>
</dbReference>
<evidence type="ECO:0000259" key="5">
    <source>
        <dbReference type="PROSITE" id="PS50110"/>
    </source>
</evidence>
<dbReference type="GO" id="GO:0004791">
    <property type="term" value="F:thioredoxin-disulfide reductase (NADPH) activity"/>
    <property type="evidence" value="ECO:0007669"/>
    <property type="project" value="UniProtKB-EC"/>
</dbReference>
<protein>
    <submittedName>
        <fullName evidence="6">Fused response regulator/thioredoxin-disulfide reductase</fullName>
    </submittedName>
</protein>
<dbReference type="Proteomes" id="UP000053271">
    <property type="component" value="Unassembled WGS sequence"/>
</dbReference>
<comment type="caution">
    <text evidence="6">The sequence shown here is derived from an EMBL/GenBank/DDBJ whole genome shotgun (WGS) entry which is preliminary data.</text>
</comment>
<proteinExistence type="predicted"/>
<keyword evidence="7" id="KW-1185">Reference proteome</keyword>
<dbReference type="AlphaFoldDB" id="A0A101R4Q0"/>